<dbReference type="PANTHER" id="PTHR43798:SF33">
    <property type="entry name" value="HYDROLASE, PUTATIVE (AFU_ORTHOLOGUE AFUA_2G14860)-RELATED"/>
    <property type="match status" value="1"/>
</dbReference>
<dbReference type="SUPFAM" id="SSF53474">
    <property type="entry name" value="alpha/beta-Hydrolases"/>
    <property type="match status" value="1"/>
</dbReference>
<protein>
    <submittedName>
        <fullName evidence="2">Alpha/beta hydrolase fold</fullName>
    </submittedName>
</protein>
<dbReference type="GO" id="GO:0016787">
    <property type="term" value="F:hydrolase activity"/>
    <property type="evidence" value="ECO:0007669"/>
    <property type="project" value="UniProtKB-KW"/>
</dbReference>
<dbReference type="InterPro" id="IPR000073">
    <property type="entry name" value="AB_hydrolase_1"/>
</dbReference>
<feature type="domain" description="AB hydrolase-1" evidence="1">
    <location>
        <begin position="52"/>
        <end position="182"/>
    </location>
</feature>
<dbReference type="AlphaFoldDB" id="A0A1H2L2D5"/>
<dbReference type="EMBL" id="FNLM01000034">
    <property type="protein sequence ID" value="SDU74915.1"/>
    <property type="molecule type" value="Genomic_DNA"/>
</dbReference>
<dbReference type="Gene3D" id="3.40.50.1820">
    <property type="entry name" value="alpha/beta hydrolase"/>
    <property type="match status" value="1"/>
</dbReference>
<dbReference type="RefSeq" id="WP_074852698.1">
    <property type="nucleotide sequence ID" value="NZ_FNLM01000034.1"/>
</dbReference>
<dbReference type="GO" id="GO:0016020">
    <property type="term" value="C:membrane"/>
    <property type="evidence" value="ECO:0007669"/>
    <property type="project" value="TreeGrafter"/>
</dbReference>
<evidence type="ECO:0000259" key="1">
    <source>
        <dbReference type="Pfam" id="PF00561"/>
    </source>
</evidence>
<dbReference type="Pfam" id="PF00561">
    <property type="entry name" value="Abhydrolase_1"/>
    <property type="match status" value="1"/>
</dbReference>
<evidence type="ECO:0000313" key="3">
    <source>
        <dbReference type="Proteomes" id="UP000183180"/>
    </source>
</evidence>
<evidence type="ECO:0000313" key="2">
    <source>
        <dbReference type="EMBL" id="SDU74915.1"/>
    </source>
</evidence>
<proteinExistence type="predicted"/>
<dbReference type="InterPro" id="IPR029058">
    <property type="entry name" value="AB_hydrolase_fold"/>
</dbReference>
<dbReference type="Proteomes" id="UP000183180">
    <property type="component" value="Unassembled WGS sequence"/>
</dbReference>
<dbReference type="PANTHER" id="PTHR43798">
    <property type="entry name" value="MONOACYLGLYCEROL LIPASE"/>
    <property type="match status" value="1"/>
</dbReference>
<dbReference type="PROSITE" id="PS51257">
    <property type="entry name" value="PROKAR_LIPOPROTEIN"/>
    <property type="match status" value="1"/>
</dbReference>
<sequence>MIGMWRGMGVGFVVGALICACDTDTQNSDTPGRVDIGDGHHLYLDCRGTGSPTVVLQSGFGNAGDIWSSSESDSLAVHPALAESTRVCAYDRPGSLATTTVRDRVVVDAEEPTPGRSDEVAMPRDPTEVVDELHDLLESAGETGPYVLVGHSMGGPLQALFAATYPSDVAGLVLVDAPMPVLRDSVTPEQWELMAHPQLTPGSYPEGYIAETYSMDELFDEIEGGLRCPRCRWWPSFAG</sequence>
<reference evidence="2 3" key="1">
    <citation type="submission" date="2016-10" db="EMBL/GenBank/DDBJ databases">
        <authorList>
            <person name="de Groot N.N."/>
        </authorList>
    </citation>
    <scope>NUCLEOTIDE SEQUENCE [LARGE SCALE GENOMIC DNA]</scope>
    <source>
        <strain evidence="2 3">DSM 44215</strain>
    </source>
</reference>
<accession>A0A1H2L2D5</accession>
<name>A0A1H2L2D5_9ACTN</name>
<dbReference type="STRING" id="158898.SAMN04488548_1344265"/>
<keyword evidence="2" id="KW-0378">Hydrolase</keyword>
<dbReference type="InterPro" id="IPR050266">
    <property type="entry name" value="AB_hydrolase_sf"/>
</dbReference>
<organism evidence="2 3">
    <name type="scientific">Gordonia westfalica</name>
    <dbReference type="NCBI Taxonomy" id="158898"/>
    <lineage>
        <taxon>Bacteria</taxon>
        <taxon>Bacillati</taxon>
        <taxon>Actinomycetota</taxon>
        <taxon>Actinomycetes</taxon>
        <taxon>Mycobacteriales</taxon>
        <taxon>Gordoniaceae</taxon>
        <taxon>Gordonia</taxon>
    </lineage>
</organism>
<gene>
    <name evidence="2" type="ORF">SAMN04488548_1344265</name>
</gene>